<dbReference type="OrthoDB" id="5383703at2759"/>
<feature type="compositionally biased region" description="Polar residues" evidence="2">
    <location>
        <begin position="322"/>
        <end position="332"/>
    </location>
</feature>
<organism evidence="4 5">
    <name type="scientific">Lentithecium fluviatile CBS 122367</name>
    <dbReference type="NCBI Taxonomy" id="1168545"/>
    <lineage>
        <taxon>Eukaryota</taxon>
        <taxon>Fungi</taxon>
        <taxon>Dikarya</taxon>
        <taxon>Ascomycota</taxon>
        <taxon>Pezizomycotina</taxon>
        <taxon>Dothideomycetes</taxon>
        <taxon>Pleosporomycetidae</taxon>
        <taxon>Pleosporales</taxon>
        <taxon>Massarineae</taxon>
        <taxon>Lentitheciaceae</taxon>
        <taxon>Lentithecium</taxon>
    </lineage>
</organism>
<feature type="coiled-coil region" evidence="1">
    <location>
        <begin position="244"/>
        <end position="278"/>
    </location>
</feature>
<keyword evidence="1" id="KW-0175">Coiled coil</keyword>
<dbReference type="EMBL" id="MU005607">
    <property type="protein sequence ID" value="KAF2678986.1"/>
    <property type="molecule type" value="Genomic_DNA"/>
</dbReference>
<proteinExistence type="predicted"/>
<accession>A0A6G1IL70</accession>
<dbReference type="Pfam" id="PF11500">
    <property type="entry name" value="Cut12"/>
    <property type="match status" value="1"/>
</dbReference>
<dbReference type="Proteomes" id="UP000799291">
    <property type="component" value="Unassembled WGS sequence"/>
</dbReference>
<evidence type="ECO:0000256" key="2">
    <source>
        <dbReference type="SAM" id="MobiDB-lite"/>
    </source>
</evidence>
<dbReference type="InterPro" id="IPR021589">
    <property type="entry name" value="Cut12"/>
</dbReference>
<feature type="region of interest" description="Disordered" evidence="2">
    <location>
        <begin position="117"/>
        <end position="196"/>
    </location>
</feature>
<evidence type="ECO:0000313" key="4">
    <source>
        <dbReference type="EMBL" id="KAF2678986.1"/>
    </source>
</evidence>
<name>A0A6G1IL70_9PLEO</name>
<feature type="compositionally biased region" description="Basic and acidic residues" evidence="2">
    <location>
        <begin position="512"/>
        <end position="522"/>
    </location>
</feature>
<dbReference type="AlphaFoldDB" id="A0A6G1IL70"/>
<keyword evidence="5" id="KW-1185">Reference proteome</keyword>
<feature type="region of interest" description="Disordered" evidence="2">
    <location>
        <begin position="50"/>
        <end position="98"/>
    </location>
</feature>
<feature type="compositionally biased region" description="Basic and acidic residues" evidence="2">
    <location>
        <begin position="148"/>
        <end position="157"/>
    </location>
</feature>
<protein>
    <recommendedName>
        <fullName evidence="3">Spindle pole body-associated protein cut12 domain-containing protein</fullName>
    </recommendedName>
</protein>
<evidence type="ECO:0000259" key="3">
    <source>
        <dbReference type="Pfam" id="PF11500"/>
    </source>
</evidence>
<evidence type="ECO:0000313" key="5">
    <source>
        <dbReference type="Proteomes" id="UP000799291"/>
    </source>
</evidence>
<feature type="compositionally biased region" description="Polar residues" evidence="2">
    <location>
        <begin position="366"/>
        <end position="379"/>
    </location>
</feature>
<feature type="region of interest" description="Disordered" evidence="2">
    <location>
        <begin position="478"/>
        <end position="627"/>
    </location>
</feature>
<feature type="compositionally biased region" description="Basic and acidic residues" evidence="2">
    <location>
        <begin position="588"/>
        <end position="618"/>
    </location>
</feature>
<reference evidence="4" key="1">
    <citation type="journal article" date="2020" name="Stud. Mycol.">
        <title>101 Dothideomycetes genomes: a test case for predicting lifestyles and emergence of pathogens.</title>
        <authorList>
            <person name="Haridas S."/>
            <person name="Albert R."/>
            <person name="Binder M."/>
            <person name="Bloem J."/>
            <person name="Labutti K."/>
            <person name="Salamov A."/>
            <person name="Andreopoulos B."/>
            <person name="Baker S."/>
            <person name="Barry K."/>
            <person name="Bills G."/>
            <person name="Bluhm B."/>
            <person name="Cannon C."/>
            <person name="Castanera R."/>
            <person name="Culley D."/>
            <person name="Daum C."/>
            <person name="Ezra D."/>
            <person name="Gonzalez J."/>
            <person name="Henrissat B."/>
            <person name="Kuo A."/>
            <person name="Liang C."/>
            <person name="Lipzen A."/>
            <person name="Lutzoni F."/>
            <person name="Magnuson J."/>
            <person name="Mondo S."/>
            <person name="Nolan M."/>
            <person name="Ohm R."/>
            <person name="Pangilinan J."/>
            <person name="Park H.-J."/>
            <person name="Ramirez L."/>
            <person name="Alfaro M."/>
            <person name="Sun H."/>
            <person name="Tritt A."/>
            <person name="Yoshinaga Y."/>
            <person name="Zwiers L.-H."/>
            <person name="Turgeon B."/>
            <person name="Goodwin S."/>
            <person name="Spatafora J."/>
            <person name="Crous P."/>
            <person name="Grigoriev I."/>
        </authorList>
    </citation>
    <scope>NUCLEOTIDE SEQUENCE</scope>
    <source>
        <strain evidence="4">CBS 122367</strain>
    </source>
</reference>
<sequence>MFSWITGPRVTNAIEDLQADAGYETTFIEPPETPAHQFAVRAFKHAIFGTPAPDEAGKKLQKKQSPDASNTKAPEIAVPKENGPLLSPSKQPGGILRTPMTANKAQKSVSFGAHVVDNEGKRGNAGKSGIPNDCPGKFPSPWTPGTELKADAESEKKPRTKLTTALLEARTTPQLKPGQRAKARDDSDITLDLGAPRSESGRYWKEQYESYTEKSEREVRKLVAKQQLAKNYAKKKDGEVTELVTKLEQERKRYRRRELELEQQNKDLQERLRQAMAERLSSSVEVAALKNRIAALEQSIVAPSSDVMDSKPSFQIYEDSSKNAANPSSEQDTGPEASYLSQRARVFPVGKENSPPRSRHARRQTLPDTSSRPTASYTATARLGVEADQVSTILAKSPRASARKPESTARPNLALPSSDRASKSPLGTRRTDPGPDNLPPKSPALVLPSSPLPIPSPGIEDPWVVNADESSIAPADKFALPISSGPSYPRAAGVGRRLHRVSKSVSQATKTDNSRHVRKTEARVAASSKSRAPELATTTEKPNTRDERPVTITPPATEELPAVESSSFDAVLPTPTDPKFDIANITAHHAEGSSQVKRDRVQVPVDRKEEARRRLQEKKQRKQQLAK</sequence>
<feature type="domain" description="Spindle pole body-associated protein cut12" evidence="3">
    <location>
        <begin position="174"/>
        <end position="269"/>
    </location>
</feature>
<evidence type="ECO:0000256" key="1">
    <source>
        <dbReference type="SAM" id="Coils"/>
    </source>
</evidence>
<gene>
    <name evidence="4" type="ORF">K458DRAFT_394394</name>
</gene>
<feature type="region of interest" description="Disordered" evidence="2">
    <location>
        <begin position="302"/>
        <end position="454"/>
    </location>
</feature>